<dbReference type="InterPro" id="IPR009056">
    <property type="entry name" value="Cyt_c-like_dom"/>
</dbReference>
<organism evidence="7 8">
    <name type="scientific">Candidatus Thiothrix singaporensis</name>
    <dbReference type="NCBI Taxonomy" id="2799669"/>
    <lineage>
        <taxon>Bacteria</taxon>
        <taxon>Pseudomonadati</taxon>
        <taxon>Pseudomonadota</taxon>
        <taxon>Gammaproteobacteria</taxon>
        <taxon>Thiotrichales</taxon>
        <taxon>Thiotrichaceae</taxon>
        <taxon>Thiothrix</taxon>
    </lineage>
</organism>
<dbReference type="Gene3D" id="1.10.760.10">
    <property type="entry name" value="Cytochrome c-like domain"/>
    <property type="match status" value="1"/>
</dbReference>
<evidence type="ECO:0000256" key="2">
    <source>
        <dbReference type="ARBA" id="ARBA00022723"/>
    </source>
</evidence>
<sequence length="64" mass="6501">MKIKTFAIVAFAVLSMGLASAASADGAALYTSKACASCHGADAKTSILPVYPKLAGQNAEYLYG</sequence>
<feature type="signal peptide" evidence="5">
    <location>
        <begin position="1"/>
        <end position="21"/>
    </location>
</feature>
<evidence type="ECO:0000256" key="4">
    <source>
        <dbReference type="PROSITE-ProRule" id="PRU00433"/>
    </source>
</evidence>
<dbReference type="AlphaFoldDB" id="A0A7L6AU99"/>
<feature type="domain" description="Cytochrome c" evidence="6">
    <location>
        <begin position="21"/>
        <end position="64"/>
    </location>
</feature>
<keyword evidence="5" id="KW-0732">Signal</keyword>
<keyword evidence="2 4" id="KW-0479">Metal-binding</keyword>
<feature type="chain" id="PRO_5029706845" evidence="5">
    <location>
        <begin position="22"/>
        <end position="64"/>
    </location>
</feature>
<keyword evidence="8" id="KW-1185">Reference proteome</keyword>
<evidence type="ECO:0000256" key="1">
    <source>
        <dbReference type="ARBA" id="ARBA00022617"/>
    </source>
</evidence>
<keyword evidence="3 4" id="KW-0408">Iron</keyword>
<dbReference type="GO" id="GO:0009055">
    <property type="term" value="F:electron transfer activity"/>
    <property type="evidence" value="ECO:0007669"/>
    <property type="project" value="InterPro"/>
</dbReference>
<keyword evidence="1 4" id="KW-0349">Heme</keyword>
<name>A0A7L6AU99_9GAMM</name>
<dbReference type="EMBL" id="CP059265">
    <property type="protein sequence ID" value="QLQ32701.1"/>
    <property type="molecule type" value="Genomic_DNA"/>
</dbReference>
<dbReference type="InterPro" id="IPR036909">
    <property type="entry name" value="Cyt_c-like_dom_sf"/>
</dbReference>
<evidence type="ECO:0000313" key="7">
    <source>
        <dbReference type="EMBL" id="QLQ32701.1"/>
    </source>
</evidence>
<dbReference type="Proteomes" id="UP000510621">
    <property type="component" value="Chromosome"/>
</dbReference>
<protein>
    <submittedName>
        <fullName evidence="7">C-type cytochrome</fullName>
    </submittedName>
</protein>
<dbReference type="Pfam" id="PF00034">
    <property type="entry name" value="Cytochrom_C"/>
    <property type="match status" value="1"/>
</dbReference>
<dbReference type="SUPFAM" id="SSF46626">
    <property type="entry name" value="Cytochrome c"/>
    <property type="match status" value="1"/>
</dbReference>
<evidence type="ECO:0000313" key="8">
    <source>
        <dbReference type="Proteomes" id="UP000510621"/>
    </source>
</evidence>
<dbReference type="KEGG" id="this:HZT40_15150"/>
<accession>A0A7L6AU99</accession>
<dbReference type="GO" id="GO:0046872">
    <property type="term" value="F:metal ion binding"/>
    <property type="evidence" value="ECO:0007669"/>
    <property type="project" value="UniProtKB-KW"/>
</dbReference>
<evidence type="ECO:0000256" key="5">
    <source>
        <dbReference type="SAM" id="SignalP"/>
    </source>
</evidence>
<reference evidence="7" key="1">
    <citation type="submission" date="2020-06" db="EMBL/GenBank/DDBJ databases">
        <title>Analysis procedures for assessing recovery of high quality, complete, closed genomes from Nanopore long read metagenome sequencing.</title>
        <authorList>
            <person name="Bessarab I."/>
            <person name="Arumugam K."/>
            <person name="Haryono M."/>
            <person name="Liu X."/>
            <person name="Roy S."/>
            <person name="Zuniga-Montanez R.E."/>
            <person name="Qiu G."/>
            <person name="Drautz-Moses D.I."/>
            <person name="Law Y.Y."/>
            <person name="Wuertz S."/>
            <person name="Lauro F.M."/>
            <person name="Huson D.H."/>
            <person name="Williams R.B."/>
        </authorList>
    </citation>
    <scope>NUCLEOTIDE SEQUENCE [LARGE SCALE GENOMIC DNA]</scope>
    <source>
        <strain evidence="7">SSD2</strain>
    </source>
</reference>
<evidence type="ECO:0000256" key="3">
    <source>
        <dbReference type="ARBA" id="ARBA00023004"/>
    </source>
</evidence>
<proteinExistence type="predicted"/>
<evidence type="ECO:0000259" key="6">
    <source>
        <dbReference type="PROSITE" id="PS51007"/>
    </source>
</evidence>
<dbReference type="GO" id="GO:0020037">
    <property type="term" value="F:heme binding"/>
    <property type="evidence" value="ECO:0007669"/>
    <property type="project" value="InterPro"/>
</dbReference>
<gene>
    <name evidence="7" type="ORF">HZT40_15150</name>
</gene>
<dbReference type="PROSITE" id="PS51007">
    <property type="entry name" value="CYTC"/>
    <property type="match status" value="1"/>
</dbReference>